<protein>
    <recommendedName>
        <fullName evidence="4">Spermidine synthase</fullName>
    </recommendedName>
</protein>
<dbReference type="InterPro" id="IPR029063">
    <property type="entry name" value="SAM-dependent_MTases_sf"/>
</dbReference>
<organism evidence="2 3">
    <name type="scientific">Devosia nitrariae</name>
    <dbReference type="NCBI Taxonomy" id="2071872"/>
    <lineage>
        <taxon>Bacteria</taxon>
        <taxon>Pseudomonadati</taxon>
        <taxon>Pseudomonadota</taxon>
        <taxon>Alphaproteobacteria</taxon>
        <taxon>Hyphomicrobiales</taxon>
        <taxon>Devosiaceae</taxon>
        <taxon>Devosia</taxon>
    </lineage>
</organism>
<dbReference type="EMBL" id="BSNS01000020">
    <property type="protein sequence ID" value="GLQ56416.1"/>
    <property type="molecule type" value="Genomic_DNA"/>
</dbReference>
<dbReference type="SUPFAM" id="SSF53335">
    <property type="entry name" value="S-adenosyl-L-methionine-dependent methyltransferases"/>
    <property type="match status" value="1"/>
</dbReference>
<keyword evidence="1" id="KW-0620">Polyamine biosynthesis</keyword>
<gene>
    <name evidence="2" type="ORF">GCM10010862_36750</name>
</gene>
<sequence>MSRLFEELDYRVTELGALSLRRRASLTGGEDIYEVLLGNEYLMSSRFTVAETALATMGLAACPDRPLDVVVGGMGLGYTAKAALEHPRLSSLLVVDGLTEVIEWHREGLLPLGRQLTSDPRCNLVHGDFFALCESAAGFDPRVPHREFDAILVDIDHSPINLLHPDNARFYEQAGLERLRQHIKPRGIFALWSNDPPSEPFHSIFRSVFTDVGVQSVAFPSLDGIRNDTNTLFIGRR</sequence>
<reference evidence="3" key="1">
    <citation type="journal article" date="2019" name="Int. J. Syst. Evol. Microbiol.">
        <title>The Global Catalogue of Microorganisms (GCM) 10K type strain sequencing project: providing services to taxonomists for standard genome sequencing and annotation.</title>
        <authorList>
            <consortium name="The Broad Institute Genomics Platform"/>
            <consortium name="The Broad Institute Genome Sequencing Center for Infectious Disease"/>
            <person name="Wu L."/>
            <person name="Ma J."/>
        </authorList>
    </citation>
    <scope>NUCLEOTIDE SEQUENCE [LARGE SCALE GENOMIC DNA]</scope>
    <source>
        <strain evidence="3">NBRC 112416</strain>
    </source>
</reference>
<name>A0ABQ5W9V6_9HYPH</name>
<evidence type="ECO:0000313" key="3">
    <source>
        <dbReference type="Proteomes" id="UP001156691"/>
    </source>
</evidence>
<evidence type="ECO:0000256" key="1">
    <source>
        <dbReference type="ARBA" id="ARBA00023115"/>
    </source>
</evidence>
<dbReference type="PANTHER" id="PTHR43317:SF3">
    <property type="entry name" value="BLR2883 PROTEIN"/>
    <property type="match status" value="1"/>
</dbReference>
<proteinExistence type="predicted"/>
<comment type="caution">
    <text evidence="2">The sequence shown here is derived from an EMBL/GenBank/DDBJ whole genome shotgun (WGS) entry which is preliminary data.</text>
</comment>
<dbReference type="RefSeq" id="WP_284341826.1">
    <property type="nucleotide sequence ID" value="NZ_BSNS01000020.1"/>
</dbReference>
<accession>A0ABQ5W9V6</accession>
<dbReference type="Proteomes" id="UP001156691">
    <property type="component" value="Unassembled WGS sequence"/>
</dbReference>
<dbReference type="Gene3D" id="3.40.50.150">
    <property type="entry name" value="Vaccinia Virus protein VP39"/>
    <property type="match status" value="1"/>
</dbReference>
<keyword evidence="3" id="KW-1185">Reference proteome</keyword>
<evidence type="ECO:0000313" key="2">
    <source>
        <dbReference type="EMBL" id="GLQ56416.1"/>
    </source>
</evidence>
<evidence type="ECO:0008006" key="4">
    <source>
        <dbReference type="Google" id="ProtNLM"/>
    </source>
</evidence>
<dbReference type="PANTHER" id="PTHR43317">
    <property type="entry name" value="THERMOSPERMINE SYNTHASE ACAULIS5"/>
    <property type="match status" value="1"/>
</dbReference>